<evidence type="ECO:0000256" key="1">
    <source>
        <dbReference type="ARBA" id="ARBA00022801"/>
    </source>
</evidence>
<dbReference type="InterPro" id="IPR029787">
    <property type="entry name" value="Nucleotide_cyclase"/>
</dbReference>
<evidence type="ECO:0000313" key="5">
    <source>
        <dbReference type="EMBL" id="NWJ77795.1"/>
    </source>
</evidence>
<proteinExistence type="inferred from homology"/>
<dbReference type="Proteomes" id="UP000527815">
    <property type="component" value="Unassembled WGS sequence"/>
</dbReference>
<dbReference type="EC" id="3.5.4.29" evidence="2 3"/>
<dbReference type="InterPro" id="IPR000160">
    <property type="entry name" value="GGDEF_dom"/>
</dbReference>
<evidence type="ECO:0000256" key="3">
    <source>
        <dbReference type="PIRNR" id="PIRNR009265"/>
    </source>
</evidence>
<feature type="domain" description="GGDEF" evidence="4">
    <location>
        <begin position="127"/>
        <end position="248"/>
    </location>
</feature>
<evidence type="ECO:0000313" key="7">
    <source>
        <dbReference type="Proteomes" id="UP000527815"/>
    </source>
</evidence>
<dbReference type="Gene3D" id="3.30.70.1230">
    <property type="entry name" value="Nucleotide cyclase"/>
    <property type="match status" value="1"/>
</dbReference>
<dbReference type="InterPro" id="IPR007839">
    <property type="entry name" value="GTP_CycHdrlase_3"/>
</dbReference>
<dbReference type="AlphaFoldDB" id="A0A7K4MCQ0"/>
<keyword evidence="2" id="KW-0342">GTP-binding</keyword>
<comment type="catalytic activity">
    <reaction evidence="2 3">
        <text>GTP + 3 H2O = 2-amino-5-formylamino-6-(5-phospho-D-ribosylamino)pyrimidin-4(3H)-one + 2 phosphate + 2 H(+)</text>
        <dbReference type="Rhea" id="RHEA:22468"/>
        <dbReference type="ChEBI" id="CHEBI:15377"/>
        <dbReference type="ChEBI" id="CHEBI:15378"/>
        <dbReference type="ChEBI" id="CHEBI:37565"/>
        <dbReference type="ChEBI" id="CHEBI:43474"/>
        <dbReference type="ChEBI" id="CHEBI:57258"/>
        <dbReference type="EC" id="3.5.4.29"/>
    </reaction>
</comment>
<dbReference type="PIRSF" id="PIRSF009265">
    <property type="entry name" value="GTP_cyclohydro_3"/>
    <property type="match status" value="1"/>
</dbReference>
<dbReference type="PROSITE" id="PS50887">
    <property type="entry name" value="GGDEF"/>
    <property type="match status" value="1"/>
</dbReference>
<dbReference type="HAMAP" id="MF_00608">
    <property type="entry name" value="GTP_cyclohydro_3"/>
    <property type="match status" value="1"/>
</dbReference>
<dbReference type="InterPro" id="IPR043128">
    <property type="entry name" value="Rev_trsase/Diguanyl_cyclase"/>
</dbReference>
<comment type="function">
    <text evidence="2 3">Catalyzes the formation of 2-amino-5-formylamino-6-ribofuranosylamino-4(3H)-pyrimidinone ribonucleotide monophosphate and inorganic phosphate from GTP. Also has an independent pyrophosphate phosphohydrolase activity.</text>
</comment>
<dbReference type="GO" id="GO:0043740">
    <property type="term" value="F:GTP cyclohydrolase IIa activity"/>
    <property type="evidence" value="ECO:0007669"/>
    <property type="project" value="UniProtKB-UniRule"/>
</dbReference>
<dbReference type="PANTHER" id="PTHR42202:SF1">
    <property type="entry name" value="GTP CYCLOHYDROLASE III"/>
    <property type="match status" value="1"/>
</dbReference>
<accession>A0A7K4MCQ0</accession>
<dbReference type="Pfam" id="PF05165">
    <property type="entry name" value="GCH_III"/>
    <property type="match status" value="1"/>
</dbReference>
<evidence type="ECO:0000259" key="4">
    <source>
        <dbReference type="PROSITE" id="PS50887"/>
    </source>
</evidence>
<protein>
    <recommendedName>
        <fullName evidence="2 3">GTP cyclohydrolase III</fullName>
        <ecNumber evidence="2 3">3.5.4.29</ecNumber>
    </recommendedName>
</protein>
<comment type="caution">
    <text evidence="6">The sequence shown here is derived from an EMBL/GenBank/DDBJ whole genome shotgun (WGS) entry which is preliminary data.</text>
</comment>
<reference evidence="7 8" key="1">
    <citation type="journal article" date="2019" name="Environ. Microbiol.">
        <title>Genomics insights into ecotype formation of ammonia-oxidizing archaea in the deep ocean.</title>
        <authorList>
            <person name="Wang Y."/>
            <person name="Huang J.M."/>
            <person name="Cui G.J."/>
            <person name="Nunoura T."/>
            <person name="Takaki Y."/>
            <person name="Li W.L."/>
            <person name="Li J."/>
            <person name="Gao Z.M."/>
            <person name="Takai K."/>
            <person name="Zhang A.Q."/>
            <person name="Stepanauskas R."/>
        </authorList>
    </citation>
    <scope>NUCLEOTIDE SEQUENCE [LARGE SCALE GENOMIC DNA]</scope>
    <source>
        <strain evidence="5 7">D1b</strain>
        <strain evidence="6 8">N8</strain>
    </source>
</reference>
<reference evidence="6" key="2">
    <citation type="submission" date="2020-06" db="EMBL/GenBank/DDBJ databases">
        <authorList>
            <person name="Wang Y."/>
        </authorList>
    </citation>
    <scope>NUCLEOTIDE SEQUENCE</scope>
    <source>
        <strain evidence="5">D1b</strain>
        <strain evidence="6">N8</strain>
    </source>
</reference>
<dbReference type="EMBL" id="JACAST010000031">
    <property type="protein sequence ID" value="NWK02426.1"/>
    <property type="molecule type" value="Genomic_DNA"/>
</dbReference>
<comment type="similarity">
    <text evidence="2 3">Belongs to the archaeal-type GTP cyclohydrolase family.</text>
</comment>
<evidence type="ECO:0000256" key="2">
    <source>
        <dbReference type="HAMAP-Rule" id="MF_00608"/>
    </source>
</evidence>
<evidence type="ECO:0000313" key="6">
    <source>
        <dbReference type="EMBL" id="NWK02426.1"/>
    </source>
</evidence>
<dbReference type="Gene3D" id="3.30.70.270">
    <property type="match status" value="1"/>
</dbReference>
<sequence>MIQITIIKIAGYGPWTLTLGSDREHEIQMLQASLYLQIQKLFSYKNGLAFSNRSDEFFVITNGITLEDHIEIQKKLESSFDLKLSMSIGYGDSPFEANLSAYDGKKSEIKLNEEHNIFGFIDGKLESKVTIMHFDVDNLTSRRKTISPYEISSLMFKLYASMSEYFLAKKSLSFFMGGDNFMVVANLNYKQSAEEFIEIIKNEFGIDLNCGIGTGKTARSAAKFATRSLDTIREIRDSGKEKPEIYEIV</sequence>
<name>A0A7K4MCQ0_9ARCH</name>
<dbReference type="PANTHER" id="PTHR42202">
    <property type="entry name" value="GTP CYCLOHYDROLASE III"/>
    <property type="match status" value="1"/>
</dbReference>
<keyword evidence="1 2" id="KW-0378">Hydrolase</keyword>
<dbReference type="Proteomes" id="UP000529843">
    <property type="component" value="Unassembled WGS sequence"/>
</dbReference>
<keyword evidence="2" id="KW-0547">Nucleotide-binding</keyword>
<dbReference type="GO" id="GO:0005525">
    <property type="term" value="F:GTP binding"/>
    <property type="evidence" value="ECO:0007669"/>
    <property type="project" value="UniProtKB-KW"/>
</dbReference>
<organism evidence="6 8">
    <name type="scientific">Marine Group I thaumarchaeote</name>
    <dbReference type="NCBI Taxonomy" id="2511932"/>
    <lineage>
        <taxon>Archaea</taxon>
        <taxon>Nitrososphaerota</taxon>
        <taxon>Marine Group I</taxon>
    </lineage>
</organism>
<gene>
    <name evidence="2" type="primary">gch3</name>
    <name evidence="6" type="ORF">HX804_03870</name>
    <name evidence="5" type="ORF">HX865_04775</name>
</gene>
<evidence type="ECO:0000313" key="8">
    <source>
        <dbReference type="Proteomes" id="UP000529843"/>
    </source>
</evidence>
<dbReference type="EMBL" id="JACASZ010000091">
    <property type="protein sequence ID" value="NWJ77795.1"/>
    <property type="molecule type" value="Genomic_DNA"/>
</dbReference>